<dbReference type="InterPro" id="IPR010982">
    <property type="entry name" value="Lambda_DNA-bd_dom_sf"/>
</dbReference>
<evidence type="ECO:0000313" key="6">
    <source>
        <dbReference type="EMBL" id="QMU98627.1"/>
    </source>
</evidence>
<evidence type="ECO:0000256" key="3">
    <source>
        <dbReference type="ARBA" id="ARBA00023125"/>
    </source>
</evidence>
<evidence type="ECO:0000256" key="1">
    <source>
        <dbReference type="ARBA" id="ARBA00022491"/>
    </source>
</evidence>
<dbReference type="SUPFAM" id="SSF53822">
    <property type="entry name" value="Periplasmic binding protein-like I"/>
    <property type="match status" value="1"/>
</dbReference>
<evidence type="ECO:0000313" key="7">
    <source>
        <dbReference type="Proteomes" id="UP000515708"/>
    </source>
</evidence>
<dbReference type="Gene3D" id="3.40.50.2300">
    <property type="match status" value="2"/>
</dbReference>
<dbReference type="PANTHER" id="PTHR30146:SF151">
    <property type="entry name" value="HTH-TYPE TRANSCRIPTIONAL REPRESSOR CYTR"/>
    <property type="match status" value="1"/>
</dbReference>
<dbReference type="Pfam" id="PF00356">
    <property type="entry name" value="LacI"/>
    <property type="match status" value="1"/>
</dbReference>
<dbReference type="PANTHER" id="PTHR30146">
    <property type="entry name" value="LACI-RELATED TRANSCRIPTIONAL REPRESSOR"/>
    <property type="match status" value="1"/>
</dbReference>
<dbReference type="GO" id="GO:0000976">
    <property type="term" value="F:transcription cis-regulatory region binding"/>
    <property type="evidence" value="ECO:0007669"/>
    <property type="project" value="TreeGrafter"/>
</dbReference>
<dbReference type="CDD" id="cd01392">
    <property type="entry name" value="HTH_LacI"/>
    <property type="match status" value="1"/>
</dbReference>
<sequence>MTIADVAREAGVSRTTVSHSFSGLGHVNDETRSRVLETAKRLGYRPSVRAQRLRSGRSQAIAILSSMPSAVSAGVSRLGFFTELAVGCAETALVNGYTLVLTPPDQENVLDRLDIDGAILLEPVDSDQLASELTARGIPFVTIGAALGPDNVDLHHEDTARLLFEHFAERGARAPGILIGASGRESQRVFHEHYLALAAREGFPPVVAMVDERDGESAGAAATERMLAEHPEIDAIGVPVDAFATGAVHAAQASGRIVGDDLLIATRYDGVRAQTSAPPLTAFDLHLNQVSAAAVSLLLQRLGAVPHAEPAVPPLPMLRPRASTAG</sequence>
<dbReference type="Proteomes" id="UP000515708">
    <property type="component" value="Chromosome"/>
</dbReference>
<dbReference type="AlphaFoldDB" id="A0A7D8AN77"/>
<keyword evidence="1" id="KW-0678">Repressor</keyword>
<evidence type="ECO:0000259" key="5">
    <source>
        <dbReference type="PROSITE" id="PS50932"/>
    </source>
</evidence>
<dbReference type="GO" id="GO:0003700">
    <property type="term" value="F:DNA-binding transcription factor activity"/>
    <property type="evidence" value="ECO:0007669"/>
    <property type="project" value="TreeGrafter"/>
</dbReference>
<organism evidence="6 7">
    <name type="scientific">Microbacterium esteraromaticum</name>
    <dbReference type="NCBI Taxonomy" id="57043"/>
    <lineage>
        <taxon>Bacteria</taxon>
        <taxon>Bacillati</taxon>
        <taxon>Actinomycetota</taxon>
        <taxon>Actinomycetes</taxon>
        <taxon>Micrococcales</taxon>
        <taxon>Microbacteriaceae</taxon>
        <taxon>Microbacterium</taxon>
    </lineage>
</organism>
<dbReference type="EMBL" id="CP043732">
    <property type="protein sequence ID" value="QMU98627.1"/>
    <property type="molecule type" value="Genomic_DNA"/>
</dbReference>
<evidence type="ECO:0000256" key="2">
    <source>
        <dbReference type="ARBA" id="ARBA00023015"/>
    </source>
</evidence>
<feature type="domain" description="HTH lacI-type" evidence="5">
    <location>
        <begin position="1"/>
        <end position="55"/>
    </location>
</feature>
<dbReference type="SUPFAM" id="SSF47413">
    <property type="entry name" value="lambda repressor-like DNA-binding domains"/>
    <property type="match status" value="1"/>
</dbReference>
<proteinExistence type="predicted"/>
<dbReference type="Pfam" id="PF13377">
    <property type="entry name" value="Peripla_BP_3"/>
    <property type="match status" value="1"/>
</dbReference>
<protein>
    <submittedName>
        <fullName evidence="6">LacI family DNA-binding transcriptional regulator</fullName>
    </submittedName>
</protein>
<keyword evidence="2" id="KW-0805">Transcription regulation</keyword>
<dbReference type="InterPro" id="IPR000843">
    <property type="entry name" value="HTH_LacI"/>
</dbReference>
<dbReference type="PROSITE" id="PS50932">
    <property type="entry name" value="HTH_LACI_2"/>
    <property type="match status" value="1"/>
</dbReference>
<dbReference type="InterPro" id="IPR046335">
    <property type="entry name" value="LacI/GalR-like_sensor"/>
</dbReference>
<dbReference type="InterPro" id="IPR028082">
    <property type="entry name" value="Peripla_BP_I"/>
</dbReference>
<name>A0A7D8AN77_9MICO</name>
<dbReference type="Gene3D" id="1.10.260.40">
    <property type="entry name" value="lambda repressor-like DNA-binding domains"/>
    <property type="match status" value="1"/>
</dbReference>
<gene>
    <name evidence="6" type="ORF">FVO59_06425</name>
</gene>
<accession>A0A7D8AN77</accession>
<keyword evidence="3 6" id="KW-0238">DNA-binding</keyword>
<dbReference type="SMART" id="SM00354">
    <property type="entry name" value="HTH_LACI"/>
    <property type="match status" value="1"/>
</dbReference>
<evidence type="ECO:0000256" key="4">
    <source>
        <dbReference type="ARBA" id="ARBA00023163"/>
    </source>
</evidence>
<keyword evidence="4" id="KW-0804">Transcription</keyword>
<reference evidence="6 7" key="1">
    <citation type="journal article" date="2020" name="Front. Microbiol.">
        <title>Design of Bacterial Strain-Specific qPCR Assays Using NGS Data and Publicly Available Resources and Its Application to Track Biocontrol Strains.</title>
        <authorList>
            <person name="Hernandez I."/>
            <person name="Sant C."/>
            <person name="Martinez R."/>
            <person name="Fernandez C."/>
        </authorList>
    </citation>
    <scope>NUCLEOTIDE SEQUENCE [LARGE SCALE GENOMIC DNA]</scope>
    <source>
        <strain evidence="6 7">B24</strain>
    </source>
</reference>